<accession>A0A2U2J4Z9</accession>
<evidence type="ECO:0008006" key="3">
    <source>
        <dbReference type="Google" id="ProtNLM"/>
    </source>
</evidence>
<organism evidence="1 2">
    <name type="scientific">Allosphingosinicella humi</name>
    <dbReference type="NCBI Taxonomy" id="2068657"/>
    <lineage>
        <taxon>Bacteria</taxon>
        <taxon>Pseudomonadati</taxon>
        <taxon>Pseudomonadota</taxon>
        <taxon>Alphaproteobacteria</taxon>
        <taxon>Sphingomonadales</taxon>
        <taxon>Sphingomonadaceae</taxon>
        <taxon>Allosphingosinicella</taxon>
    </lineage>
</organism>
<dbReference type="InterPro" id="IPR019285">
    <property type="entry name" value="DUF2336"/>
</dbReference>
<keyword evidence="2" id="KW-1185">Reference proteome</keyword>
<dbReference type="AlphaFoldDB" id="A0A2U2J4Z9"/>
<evidence type="ECO:0000313" key="2">
    <source>
        <dbReference type="Proteomes" id="UP000245916"/>
    </source>
</evidence>
<dbReference type="Pfam" id="PF10098">
    <property type="entry name" value="DUF2336"/>
    <property type="match status" value="1"/>
</dbReference>
<proteinExistence type="predicted"/>
<sequence>MAERRSQGQGGDGDAARLLLAAARERFSVAATDLLLPSEARLTEWQRLTAAALLIRLVRTIEDALRARLAEHFADHDGLHAAFSSAHVAIAQPVLERAQVLRDAELGTVLVRRVEEHRFWKENARSDDGSEEYLLDLVRDHDAGIASDAMALMIARSRRFDQFNEPVMGETELPAEIQHRLVWMIAAALRQYMVQQHGLASGRADAAIAAVAGELIASYDEGASLEACSVRLARRLARAGRLDDAVLQLILEDGLLPLFIAAIGVRAGLDYPAAWEVLSDPRGRGPALLLRAAEVERDQAAGILLVLNSRGRMFSGAEGNAAARQLDLFEATDEAAARDVLRLWQVDPGYRAAVARLSTRARSVAEAA</sequence>
<comment type="caution">
    <text evidence="1">The sequence shown here is derived from an EMBL/GenBank/DDBJ whole genome shotgun (WGS) entry which is preliminary data.</text>
</comment>
<reference evidence="1 2" key="1">
    <citation type="submission" date="2018-05" db="EMBL/GenBank/DDBJ databases">
        <title>Genome of Sphingosinicella humi QZX222.</title>
        <authorList>
            <person name="Qiao Z."/>
            <person name="Wang G."/>
        </authorList>
    </citation>
    <scope>NUCLEOTIDE SEQUENCE [LARGE SCALE GENOMIC DNA]</scope>
    <source>
        <strain evidence="1 2">QZX222</strain>
    </source>
</reference>
<name>A0A2U2J4Z9_9SPHN</name>
<dbReference type="Proteomes" id="UP000245916">
    <property type="component" value="Unassembled WGS sequence"/>
</dbReference>
<dbReference type="RefSeq" id="WP_109271543.1">
    <property type="nucleotide sequence ID" value="NZ_QFFF01000001.1"/>
</dbReference>
<protein>
    <recommendedName>
        <fullName evidence="3">DUF2336 domain-containing protein</fullName>
    </recommendedName>
</protein>
<evidence type="ECO:0000313" key="1">
    <source>
        <dbReference type="EMBL" id="PWG03405.1"/>
    </source>
</evidence>
<dbReference type="OrthoDB" id="8194627at2"/>
<gene>
    <name evidence="1" type="ORF">DF286_11395</name>
</gene>
<dbReference type="EMBL" id="QFFF01000001">
    <property type="protein sequence ID" value="PWG03405.1"/>
    <property type="molecule type" value="Genomic_DNA"/>
</dbReference>